<protein>
    <submittedName>
        <fullName evidence="2">HD domain-containing protein</fullName>
    </submittedName>
</protein>
<keyword evidence="3" id="KW-1185">Reference proteome</keyword>
<accession>A0A937F416</accession>
<dbReference type="Pfam" id="PF01966">
    <property type="entry name" value="HD"/>
    <property type="match status" value="1"/>
</dbReference>
<name>A0A937F416_9BACT</name>
<dbReference type="EMBL" id="JAESIY010000003">
    <property type="protein sequence ID" value="MBL3655956.1"/>
    <property type="molecule type" value="Genomic_DNA"/>
</dbReference>
<reference evidence="2" key="1">
    <citation type="submission" date="2021-01" db="EMBL/GenBank/DDBJ databases">
        <title>Fulvivirga kasyanovii gen. nov., sp nov., a novel member of the phylum Bacteroidetes isolated from seawater in a mussel farm.</title>
        <authorList>
            <person name="Zhao L.-H."/>
            <person name="Wang Z.-J."/>
        </authorList>
    </citation>
    <scope>NUCLEOTIDE SEQUENCE</scope>
    <source>
        <strain evidence="2">2943</strain>
    </source>
</reference>
<dbReference type="InterPro" id="IPR003607">
    <property type="entry name" value="HD/PDEase_dom"/>
</dbReference>
<evidence type="ECO:0000259" key="1">
    <source>
        <dbReference type="Pfam" id="PF01966"/>
    </source>
</evidence>
<dbReference type="AlphaFoldDB" id="A0A937F416"/>
<comment type="caution">
    <text evidence="2">The sequence shown here is derived from an EMBL/GenBank/DDBJ whole genome shotgun (WGS) entry which is preliminary data.</text>
</comment>
<proteinExistence type="predicted"/>
<dbReference type="Proteomes" id="UP000659388">
    <property type="component" value="Unassembled WGS sequence"/>
</dbReference>
<organism evidence="2 3">
    <name type="scientific">Fulvivirga sediminis</name>
    <dbReference type="NCBI Taxonomy" id="2803949"/>
    <lineage>
        <taxon>Bacteria</taxon>
        <taxon>Pseudomonadati</taxon>
        <taxon>Bacteroidota</taxon>
        <taxon>Cytophagia</taxon>
        <taxon>Cytophagales</taxon>
        <taxon>Fulvivirgaceae</taxon>
        <taxon>Fulvivirga</taxon>
    </lineage>
</organism>
<evidence type="ECO:0000313" key="3">
    <source>
        <dbReference type="Proteomes" id="UP000659388"/>
    </source>
</evidence>
<dbReference type="CDD" id="cd00077">
    <property type="entry name" value="HDc"/>
    <property type="match status" value="1"/>
</dbReference>
<evidence type="ECO:0000313" key="2">
    <source>
        <dbReference type="EMBL" id="MBL3655956.1"/>
    </source>
</evidence>
<feature type="domain" description="HD" evidence="1">
    <location>
        <begin position="26"/>
        <end position="125"/>
    </location>
</feature>
<dbReference type="Gene3D" id="1.10.3210.10">
    <property type="entry name" value="Hypothetical protein af1432"/>
    <property type="match status" value="1"/>
</dbReference>
<dbReference type="RefSeq" id="WP_202243631.1">
    <property type="nucleotide sequence ID" value="NZ_JAESIY010000003.1"/>
</dbReference>
<gene>
    <name evidence="2" type="ORF">JL102_07430</name>
</gene>
<sequence length="197" mass="23043">MLEPVEEYVISLLETSISESYSFHNLDHTRYVVQATELIGRHENLTEKELVNCKMAAWFHDTGYINGPHHHEDLSASLARAFLKVNISVDNRNLHTISHCIRATSLTACPKSKLEKVLCDADLYHLSQPDYWERNHLLRKEISNVFNVQLSDAEWLTRNLEFLQNHKYYTEYGKKTLEPLKQKHIEENIQKLKAFHA</sequence>
<dbReference type="InterPro" id="IPR006674">
    <property type="entry name" value="HD_domain"/>
</dbReference>
<dbReference type="SUPFAM" id="SSF109604">
    <property type="entry name" value="HD-domain/PDEase-like"/>
    <property type="match status" value="1"/>
</dbReference>